<dbReference type="Proteomes" id="UP000178993">
    <property type="component" value="Unassembled WGS sequence"/>
</dbReference>
<dbReference type="AlphaFoldDB" id="A0A1F4Z9F7"/>
<gene>
    <name evidence="1" type="ORF">A3E17_01365</name>
</gene>
<dbReference type="EMBL" id="MEXL01000021">
    <property type="protein sequence ID" value="OGD02888.1"/>
    <property type="molecule type" value="Genomic_DNA"/>
</dbReference>
<evidence type="ECO:0000313" key="2">
    <source>
        <dbReference type="Proteomes" id="UP000178993"/>
    </source>
</evidence>
<proteinExistence type="predicted"/>
<protein>
    <submittedName>
        <fullName evidence="1">Uncharacterized protein</fullName>
    </submittedName>
</protein>
<organism evidence="1 2">
    <name type="scientific">Candidatus Amesbacteria bacterium RIFCSPHIGHO2_12_FULL_48_14</name>
    <dbReference type="NCBI Taxonomy" id="1797257"/>
    <lineage>
        <taxon>Bacteria</taxon>
        <taxon>Candidatus Amesiibacteriota</taxon>
    </lineage>
</organism>
<comment type="caution">
    <text evidence="1">The sequence shown here is derived from an EMBL/GenBank/DDBJ whole genome shotgun (WGS) entry which is preliminary data.</text>
</comment>
<accession>A0A1F4Z9F7</accession>
<sequence length="102" mass="11524">MAFDLVCQGLIGKVNFKLQILNFKSKLKFKWKNYFVLITIFENIGESSLASCHSFLQVSMVLGFSDDLASNLSQYWVSLASFLQMEILFLKSFLLDAPLASA</sequence>
<reference evidence="1 2" key="1">
    <citation type="journal article" date="2016" name="Nat. Commun.">
        <title>Thousands of microbial genomes shed light on interconnected biogeochemical processes in an aquifer system.</title>
        <authorList>
            <person name="Anantharaman K."/>
            <person name="Brown C.T."/>
            <person name="Hug L.A."/>
            <person name="Sharon I."/>
            <person name="Castelle C.J."/>
            <person name="Probst A.J."/>
            <person name="Thomas B.C."/>
            <person name="Singh A."/>
            <person name="Wilkins M.J."/>
            <person name="Karaoz U."/>
            <person name="Brodie E.L."/>
            <person name="Williams K.H."/>
            <person name="Hubbard S.S."/>
            <person name="Banfield J.F."/>
        </authorList>
    </citation>
    <scope>NUCLEOTIDE SEQUENCE [LARGE SCALE GENOMIC DNA]</scope>
</reference>
<name>A0A1F4Z9F7_9BACT</name>
<evidence type="ECO:0000313" key="1">
    <source>
        <dbReference type="EMBL" id="OGD02888.1"/>
    </source>
</evidence>